<dbReference type="Gene3D" id="3.40.50.12240">
    <property type="match status" value="1"/>
</dbReference>
<keyword evidence="2" id="KW-0863">Zinc-finger</keyword>
<feature type="compositionally biased region" description="Pro residues" evidence="4">
    <location>
        <begin position="1"/>
        <end position="19"/>
    </location>
</feature>
<dbReference type="PANTHER" id="PTHR42647:SF10">
    <property type="entry name" value="F2G19.2"/>
    <property type="match status" value="1"/>
</dbReference>
<keyword evidence="1" id="KW-0479">Metal-binding</keyword>
<feature type="region of interest" description="Disordered" evidence="4">
    <location>
        <begin position="1"/>
        <end position="25"/>
    </location>
</feature>
<sequence length="342" mass="38337">MASFPPPPPPPPSSPPPPQKQQTKRFRDLYNNTESQISPRVDTLNLHDHHTPFMPPFQVEGLARVPVREENELDLQANFGLESKKKSRKAQDFLENSNNNNSQISCVEFLQAQPVSTGLGLSLEPTAALLRLVGDDLDRDLQRQGAETDRYIKFQGEQLRQTILEKVRATQLLAISYVENKVLQILKGKEAEVEGINKKNVELNLLMRRLSSEANAWQQRAIFNEKVINTLKINLQKAYAQNMGVKEVHGDSEVNDTASCSVSEMKKLLTSYLIEKKNTIEVNEGLMRGMEVIDKEAPLSVLVGGATVGRIFNVLEELVDNLGLVDTRTTSPIHIPLFSYAK</sequence>
<evidence type="ECO:0000313" key="5">
    <source>
        <dbReference type="EMBL" id="CAA2981148.1"/>
    </source>
</evidence>
<dbReference type="GO" id="GO:0004842">
    <property type="term" value="F:ubiquitin-protein transferase activity"/>
    <property type="evidence" value="ECO:0007669"/>
    <property type="project" value="TreeGrafter"/>
</dbReference>
<evidence type="ECO:0000256" key="1">
    <source>
        <dbReference type="ARBA" id="ARBA00022723"/>
    </source>
</evidence>
<evidence type="ECO:0000256" key="2">
    <source>
        <dbReference type="ARBA" id="ARBA00022771"/>
    </source>
</evidence>
<dbReference type="EMBL" id="CACTIH010003664">
    <property type="protein sequence ID" value="CAA2981148.1"/>
    <property type="molecule type" value="Genomic_DNA"/>
</dbReference>
<dbReference type="AlphaFoldDB" id="A0A8S0RPD6"/>
<dbReference type="Proteomes" id="UP000594638">
    <property type="component" value="Unassembled WGS sequence"/>
</dbReference>
<evidence type="ECO:0000313" key="6">
    <source>
        <dbReference type="Proteomes" id="UP000594638"/>
    </source>
</evidence>
<gene>
    <name evidence="5" type="ORF">OLEA9_A004039</name>
</gene>
<protein>
    <submittedName>
        <fullName evidence="5">Uncharacterized protein</fullName>
    </submittedName>
</protein>
<dbReference type="OrthoDB" id="1711136at2759"/>
<evidence type="ECO:0000256" key="4">
    <source>
        <dbReference type="SAM" id="MobiDB-lite"/>
    </source>
</evidence>
<evidence type="ECO:0000256" key="3">
    <source>
        <dbReference type="ARBA" id="ARBA00022833"/>
    </source>
</evidence>
<dbReference type="PANTHER" id="PTHR42647">
    <property type="entry name" value="SBP (S-RIBONUCLEASE BINDING PROTEIN) FAMILY PROTEIN"/>
    <property type="match status" value="1"/>
</dbReference>
<accession>A0A8S0RPD6</accession>
<name>A0A8S0RPD6_OLEEU</name>
<keyword evidence="3" id="KW-0862">Zinc</keyword>
<proteinExistence type="predicted"/>
<keyword evidence="6" id="KW-1185">Reference proteome</keyword>
<comment type="caution">
    <text evidence="5">The sequence shown here is derived from an EMBL/GenBank/DDBJ whole genome shotgun (WGS) entry which is preliminary data.</text>
</comment>
<organism evidence="5 6">
    <name type="scientific">Olea europaea subsp. europaea</name>
    <dbReference type="NCBI Taxonomy" id="158383"/>
    <lineage>
        <taxon>Eukaryota</taxon>
        <taxon>Viridiplantae</taxon>
        <taxon>Streptophyta</taxon>
        <taxon>Embryophyta</taxon>
        <taxon>Tracheophyta</taxon>
        <taxon>Spermatophyta</taxon>
        <taxon>Magnoliopsida</taxon>
        <taxon>eudicotyledons</taxon>
        <taxon>Gunneridae</taxon>
        <taxon>Pentapetalae</taxon>
        <taxon>asterids</taxon>
        <taxon>lamiids</taxon>
        <taxon>Lamiales</taxon>
        <taxon>Oleaceae</taxon>
        <taxon>Oleeae</taxon>
        <taxon>Olea</taxon>
    </lineage>
</organism>
<dbReference type="GO" id="GO:0008270">
    <property type="term" value="F:zinc ion binding"/>
    <property type="evidence" value="ECO:0007669"/>
    <property type="project" value="UniProtKB-KW"/>
</dbReference>
<dbReference type="Gramene" id="OE9A004039T1">
    <property type="protein sequence ID" value="OE9A004039C1"/>
    <property type="gene ID" value="OE9A004039"/>
</dbReference>
<reference evidence="5 6" key="1">
    <citation type="submission" date="2019-12" db="EMBL/GenBank/DDBJ databases">
        <authorList>
            <person name="Alioto T."/>
            <person name="Alioto T."/>
            <person name="Gomez Garrido J."/>
        </authorList>
    </citation>
    <scope>NUCLEOTIDE SEQUENCE [LARGE SCALE GENOMIC DNA]</scope>
</reference>